<dbReference type="EMBL" id="KY629619">
    <property type="protein sequence ID" value="AST08905.1"/>
    <property type="molecule type" value="Genomic_DNA"/>
</dbReference>
<comment type="subcellular location">
    <subcellularLocation>
        <location evidence="1">Membrane</location>
        <topology evidence="1">Multi-pass membrane protein</topology>
    </subcellularLocation>
</comment>
<accession>A0A2I4S772</accession>
<sequence>MSNLHYHLFEMKSRIIYLIFSTFCTFFILYYYKIEIVYLIGKPFVELQQTFIFLDLTEAFYTLLKISAILTFLLLIPYFMYHLWGFFIPSSYQLERNNLNFFFFLFFCLWTSEFLFTYFVLLPKICSFLISFEMGIPKHLNSDLVNMNCQPLIKVEFTARIESYVKLIVKISSFIFFFFQIPLCVCLLYYKKMLHVSIFYNNRKVLSLMSLLTSSFLVPPDVMTQLLVALFFYFVFELLIFLGLFFE</sequence>
<feature type="transmembrane region" description="Helical" evidence="6">
    <location>
        <begin position="15"/>
        <end position="32"/>
    </location>
</feature>
<feature type="transmembrane region" description="Helical" evidence="6">
    <location>
        <begin position="167"/>
        <end position="190"/>
    </location>
</feature>
<gene>
    <name evidence="7" type="primary">tatC</name>
</gene>
<proteinExistence type="inferred from homology"/>
<organism evidence="7">
    <name type="scientific">Micractinium conductrix</name>
    <dbReference type="NCBI Taxonomy" id="554055"/>
    <lineage>
        <taxon>Eukaryota</taxon>
        <taxon>Viridiplantae</taxon>
        <taxon>Chlorophyta</taxon>
        <taxon>core chlorophytes</taxon>
        <taxon>Trebouxiophyceae</taxon>
        <taxon>Chlorellales</taxon>
        <taxon>Chlorellaceae</taxon>
        <taxon>Chlorella clade</taxon>
        <taxon>Micractinium</taxon>
    </lineage>
</organism>
<geneLocation type="mitochondrion" evidence="7"/>
<keyword evidence="3 6" id="KW-0812">Transmembrane</keyword>
<dbReference type="PANTHER" id="PTHR30371:SF0">
    <property type="entry name" value="SEC-INDEPENDENT PROTEIN TRANSLOCASE PROTEIN TATC, CHLOROPLASTIC-RELATED"/>
    <property type="match status" value="1"/>
</dbReference>
<name>A0A2I4S772_9CHLO</name>
<dbReference type="GO" id="GO:0065002">
    <property type="term" value="P:intracellular protein transmembrane transport"/>
    <property type="evidence" value="ECO:0007669"/>
    <property type="project" value="TreeGrafter"/>
</dbReference>
<evidence type="ECO:0000256" key="1">
    <source>
        <dbReference type="ARBA" id="ARBA00004141"/>
    </source>
</evidence>
<protein>
    <submittedName>
        <fullName evidence="7">SecY-independent transporter protein</fullName>
    </submittedName>
</protein>
<keyword evidence="7" id="KW-0496">Mitochondrion</keyword>
<dbReference type="PANTHER" id="PTHR30371">
    <property type="entry name" value="SEC-INDEPENDENT PROTEIN TRANSLOCASE PROTEIN TATC"/>
    <property type="match status" value="1"/>
</dbReference>
<keyword evidence="5 6" id="KW-0472">Membrane</keyword>
<evidence type="ECO:0000256" key="2">
    <source>
        <dbReference type="ARBA" id="ARBA00008882"/>
    </source>
</evidence>
<reference evidence="7" key="1">
    <citation type="journal article" date="2017" name="Sci. Rep.">
        <title>Multiple origins of endosymbionts in Chlorellaceae with no reductive effects on the plastid or mitochondrial genomes.</title>
        <authorList>
            <person name="Fan W."/>
            <person name="Guo W."/>
            <person name="Van Etten J.L."/>
            <person name="Mower J.P."/>
        </authorList>
    </citation>
    <scope>NUCLEOTIDE SEQUENCE</scope>
</reference>
<evidence type="ECO:0000256" key="4">
    <source>
        <dbReference type="ARBA" id="ARBA00022989"/>
    </source>
</evidence>
<feature type="transmembrane region" description="Helical" evidence="6">
    <location>
        <begin position="59"/>
        <end position="81"/>
    </location>
</feature>
<comment type="similarity">
    <text evidence="2">Belongs to the TatC family.</text>
</comment>
<dbReference type="GO" id="GO:0009977">
    <property type="term" value="F:proton motive force dependent protein transmembrane transporter activity"/>
    <property type="evidence" value="ECO:0007669"/>
    <property type="project" value="TreeGrafter"/>
</dbReference>
<evidence type="ECO:0000313" key="7">
    <source>
        <dbReference type="EMBL" id="AST08905.1"/>
    </source>
</evidence>
<feature type="transmembrane region" description="Helical" evidence="6">
    <location>
        <begin position="222"/>
        <end position="246"/>
    </location>
</feature>
<dbReference type="GO" id="GO:0033281">
    <property type="term" value="C:TAT protein transport complex"/>
    <property type="evidence" value="ECO:0007669"/>
    <property type="project" value="TreeGrafter"/>
</dbReference>
<dbReference type="Pfam" id="PF00902">
    <property type="entry name" value="TatC"/>
    <property type="match status" value="1"/>
</dbReference>
<feature type="transmembrane region" description="Helical" evidence="6">
    <location>
        <begin position="101"/>
        <end position="121"/>
    </location>
</feature>
<evidence type="ECO:0000256" key="6">
    <source>
        <dbReference type="SAM" id="Phobius"/>
    </source>
</evidence>
<dbReference type="AlphaFoldDB" id="A0A2I4S772"/>
<dbReference type="PRINTS" id="PR01840">
    <property type="entry name" value="TATCFAMILY"/>
</dbReference>
<evidence type="ECO:0000256" key="3">
    <source>
        <dbReference type="ARBA" id="ARBA00022692"/>
    </source>
</evidence>
<keyword evidence="4 6" id="KW-1133">Transmembrane helix</keyword>
<dbReference type="GO" id="GO:0043953">
    <property type="term" value="P:protein transport by the Tat complex"/>
    <property type="evidence" value="ECO:0007669"/>
    <property type="project" value="TreeGrafter"/>
</dbReference>
<evidence type="ECO:0000256" key="5">
    <source>
        <dbReference type="ARBA" id="ARBA00023136"/>
    </source>
</evidence>
<dbReference type="InterPro" id="IPR002033">
    <property type="entry name" value="TatC"/>
</dbReference>